<reference evidence="2" key="1">
    <citation type="submission" date="2016-10" db="EMBL/GenBank/DDBJ databases">
        <authorList>
            <person name="Varghese N."/>
            <person name="Submissions S."/>
        </authorList>
    </citation>
    <scope>NUCLEOTIDE SEQUENCE [LARGE SCALE GENOMIC DNA]</scope>
    <source>
        <strain evidence="2">KCTC 32246</strain>
    </source>
</reference>
<name>A0A1H2LIX2_9PSED</name>
<sequence length="71" mass="8196">MKQLTSTDHEYAGKRNQTRKELFLIEMGRVLGIDQSWVEALEVDREELYHAMTVVLATFHDQWCSCAAASH</sequence>
<proteinExistence type="predicted"/>
<dbReference type="GeneID" id="83642215"/>
<dbReference type="RefSeq" id="WP_021219083.1">
    <property type="nucleotide sequence ID" value="NZ_LT629797.1"/>
</dbReference>
<dbReference type="Proteomes" id="UP000198675">
    <property type="component" value="Chromosome I"/>
</dbReference>
<protein>
    <submittedName>
        <fullName evidence="1">Uncharacterized protein</fullName>
    </submittedName>
</protein>
<organism evidence="1 2">
    <name type="scientific">Pseudomonas sihuiensis</name>
    <dbReference type="NCBI Taxonomy" id="1274359"/>
    <lineage>
        <taxon>Bacteria</taxon>
        <taxon>Pseudomonadati</taxon>
        <taxon>Pseudomonadota</taxon>
        <taxon>Gammaproteobacteria</taxon>
        <taxon>Pseudomonadales</taxon>
        <taxon>Pseudomonadaceae</taxon>
        <taxon>Pseudomonas</taxon>
    </lineage>
</organism>
<evidence type="ECO:0000313" key="1">
    <source>
        <dbReference type="EMBL" id="SDU80983.1"/>
    </source>
</evidence>
<dbReference type="EMBL" id="LT629797">
    <property type="protein sequence ID" value="SDU80983.1"/>
    <property type="molecule type" value="Genomic_DNA"/>
</dbReference>
<accession>A0A1H2LIX2</accession>
<evidence type="ECO:0000313" key="2">
    <source>
        <dbReference type="Proteomes" id="UP000198675"/>
    </source>
</evidence>
<gene>
    <name evidence="1" type="ORF">SAMN05216363_1679</name>
</gene>
<dbReference type="AlphaFoldDB" id="A0A1H2LIX2"/>
<keyword evidence="2" id="KW-1185">Reference proteome</keyword>